<proteinExistence type="predicted"/>
<dbReference type="Proteomes" id="UP000095284">
    <property type="component" value="Unplaced"/>
</dbReference>
<organism evidence="1 2">
    <name type="scientific">Bursaphelenchus xylophilus</name>
    <name type="common">Pinewood nematode worm</name>
    <name type="synonym">Aphelenchoides xylophilus</name>
    <dbReference type="NCBI Taxonomy" id="6326"/>
    <lineage>
        <taxon>Eukaryota</taxon>
        <taxon>Metazoa</taxon>
        <taxon>Ecdysozoa</taxon>
        <taxon>Nematoda</taxon>
        <taxon>Chromadorea</taxon>
        <taxon>Rhabditida</taxon>
        <taxon>Tylenchina</taxon>
        <taxon>Tylenchomorpha</taxon>
        <taxon>Aphelenchoidea</taxon>
        <taxon>Aphelenchoididae</taxon>
        <taxon>Bursaphelenchus</taxon>
    </lineage>
</organism>
<dbReference type="AlphaFoldDB" id="A0A1I7SN20"/>
<accession>A0A1I7SN20</accession>
<reference evidence="2" key="1">
    <citation type="submission" date="2016-11" db="UniProtKB">
        <authorList>
            <consortium name="WormBaseParasite"/>
        </authorList>
    </citation>
    <scope>IDENTIFICATION</scope>
</reference>
<evidence type="ECO:0000313" key="1">
    <source>
        <dbReference type="Proteomes" id="UP000095284"/>
    </source>
</evidence>
<name>A0A1I7SN20_BURXY</name>
<dbReference type="WBParaSite" id="BXY_1445600.1">
    <property type="protein sequence ID" value="BXY_1445600.1"/>
    <property type="gene ID" value="BXY_1445600"/>
</dbReference>
<evidence type="ECO:0000313" key="2">
    <source>
        <dbReference type="WBParaSite" id="BXY_1445600.1"/>
    </source>
</evidence>
<protein>
    <submittedName>
        <fullName evidence="2">Transposase</fullName>
    </submittedName>
</protein>
<sequence>MYRKWTQQGVSSVIAALANNKLKKHRARVRDAFGKCTKEAKNINMQAICVQRLENGDFAPIIVLGK</sequence>